<evidence type="ECO:0000256" key="3">
    <source>
        <dbReference type="ARBA" id="ARBA00022475"/>
    </source>
</evidence>
<dbReference type="OrthoDB" id="9799073at2"/>
<gene>
    <name evidence="9" type="primary">secE</name>
    <name evidence="10" type="ordered locus">Marky_0440</name>
</gene>
<comment type="function">
    <text evidence="9">Essential subunit of the Sec protein translocation channel SecYEG. Clamps together the 2 halves of SecY. May contact the channel plug during translocation.</text>
</comment>
<evidence type="ECO:0000256" key="2">
    <source>
        <dbReference type="ARBA" id="ARBA00022448"/>
    </source>
</evidence>
<evidence type="ECO:0000256" key="6">
    <source>
        <dbReference type="ARBA" id="ARBA00022989"/>
    </source>
</evidence>
<protein>
    <recommendedName>
        <fullName evidence="9">Protein translocase subunit SecE</fullName>
    </recommendedName>
</protein>
<dbReference type="InterPro" id="IPR001901">
    <property type="entry name" value="Translocase_SecE/Sec61-g"/>
</dbReference>
<evidence type="ECO:0000256" key="4">
    <source>
        <dbReference type="ARBA" id="ARBA00022692"/>
    </source>
</evidence>
<dbReference type="GO" id="GO:0043952">
    <property type="term" value="P:protein transport by the Sec complex"/>
    <property type="evidence" value="ECO:0007669"/>
    <property type="project" value="UniProtKB-UniRule"/>
</dbReference>
<dbReference type="GO" id="GO:0065002">
    <property type="term" value="P:intracellular protein transmembrane transport"/>
    <property type="evidence" value="ECO:0007669"/>
    <property type="project" value="UniProtKB-UniRule"/>
</dbReference>
<evidence type="ECO:0000256" key="1">
    <source>
        <dbReference type="ARBA" id="ARBA00004370"/>
    </source>
</evidence>
<accession>F2NL03</accession>
<keyword evidence="9" id="KW-0997">Cell inner membrane</keyword>
<dbReference type="RefSeq" id="WP_013703245.1">
    <property type="nucleotide sequence ID" value="NC_015387.1"/>
</dbReference>
<dbReference type="PANTHER" id="PTHR33910:SF1">
    <property type="entry name" value="PROTEIN TRANSLOCASE SUBUNIT SECE"/>
    <property type="match status" value="1"/>
</dbReference>
<evidence type="ECO:0000256" key="9">
    <source>
        <dbReference type="HAMAP-Rule" id="MF_00422"/>
    </source>
</evidence>
<keyword evidence="11" id="KW-1185">Reference proteome</keyword>
<dbReference type="AlphaFoldDB" id="F2NL03"/>
<comment type="similarity">
    <text evidence="9">Belongs to the SecE/SEC61-gamma family.</text>
</comment>
<dbReference type="GO" id="GO:0006605">
    <property type="term" value="P:protein targeting"/>
    <property type="evidence" value="ECO:0007669"/>
    <property type="project" value="UniProtKB-UniRule"/>
</dbReference>
<evidence type="ECO:0000256" key="8">
    <source>
        <dbReference type="ARBA" id="ARBA00023136"/>
    </source>
</evidence>
<reference evidence="10 11" key="1">
    <citation type="journal article" date="2012" name="Stand. Genomic Sci.">
        <title>Complete genome sequence of the aerobic, heterotroph Marinithermus hydrothermalis type strain (T1(T)) from a deep-sea hydrothermal vent chimney.</title>
        <authorList>
            <person name="Copeland A."/>
            <person name="Gu W."/>
            <person name="Yasawong M."/>
            <person name="Lapidus A."/>
            <person name="Lucas S."/>
            <person name="Deshpande S."/>
            <person name="Pagani I."/>
            <person name="Tapia R."/>
            <person name="Cheng J.F."/>
            <person name="Goodwin L.A."/>
            <person name="Pitluck S."/>
            <person name="Liolios K."/>
            <person name="Ivanova N."/>
            <person name="Mavromatis K."/>
            <person name="Mikhailova N."/>
            <person name="Pati A."/>
            <person name="Chen A."/>
            <person name="Palaniappan K."/>
            <person name="Land M."/>
            <person name="Pan C."/>
            <person name="Brambilla E.M."/>
            <person name="Rohde M."/>
            <person name="Tindall B.J."/>
            <person name="Sikorski J."/>
            <person name="Goker M."/>
            <person name="Detter J.C."/>
            <person name="Bristow J."/>
            <person name="Eisen J.A."/>
            <person name="Markowitz V."/>
            <person name="Hugenholtz P."/>
            <person name="Kyrpides N.C."/>
            <person name="Klenk H.P."/>
            <person name="Woyke T."/>
        </authorList>
    </citation>
    <scope>NUCLEOTIDE SEQUENCE [LARGE SCALE GENOMIC DNA]</scope>
    <source>
        <strain evidence="11">DSM 14884 / JCM 11576 / T1</strain>
    </source>
</reference>
<evidence type="ECO:0000256" key="7">
    <source>
        <dbReference type="ARBA" id="ARBA00023010"/>
    </source>
</evidence>
<evidence type="ECO:0000256" key="5">
    <source>
        <dbReference type="ARBA" id="ARBA00022927"/>
    </source>
</evidence>
<keyword evidence="3 9" id="KW-1003">Cell membrane</keyword>
<dbReference type="eggNOG" id="COG0690">
    <property type="taxonomic scope" value="Bacteria"/>
</dbReference>
<dbReference type="STRING" id="869210.Marky_0440"/>
<comment type="subcellular location">
    <subcellularLocation>
        <location evidence="9">Cell inner membrane</location>
        <topology evidence="9">Single-pass membrane protein</topology>
    </subcellularLocation>
    <subcellularLocation>
        <location evidence="1">Membrane</location>
    </subcellularLocation>
</comment>
<dbReference type="HAMAP" id="MF_00422">
    <property type="entry name" value="SecE"/>
    <property type="match status" value="1"/>
</dbReference>
<keyword evidence="7 9" id="KW-0811">Translocation</keyword>
<evidence type="ECO:0000313" key="11">
    <source>
        <dbReference type="Proteomes" id="UP000007030"/>
    </source>
</evidence>
<dbReference type="HOGENOM" id="CLU_113663_8_0_0"/>
<dbReference type="KEGG" id="mhd:Marky_0440"/>
<dbReference type="InterPro" id="IPR005807">
    <property type="entry name" value="SecE_bac"/>
</dbReference>
<organism evidence="10 11">
    <name type="scientific">Marinithermus hydrothermalis (strain DSM 14884 / JCM 11576 / T1)</name>
    <dbReference type="NCBI Taxonomy" id="869210"/>
    <lineage>
        <taxon>Bacteria</taxon>
        <taxon>Thermotogati</taxon>
        <taxon>Deinococcota</taxon>
        <taxon>Deinococci</taxon>
        <taxon>Thermales</taxon>
        <taxon>Thermaceae</taxon>
        <taxon>Marinithermus</taxon>
    </lineage>
</organism>
<keyword evidence="8 9" id="KW-0472">Membrane</keyword>
<evidence type="ECO:0000313" key="10">
    <source>
        <dbReference type="EMBL" id="AEB11192.1"/>
    </source>
</evidence>
<proteinExistence type="inferred from homology"/>
<dbReference type="NCBIfam" id="TIGR00964">
    <property type="entry name" value="secE_bact"/>
    <property type="match status" value="1"/>
</dbReference>
<name>F2NL03_MARHT</name>
<keyword evidence="5 9" id="KW-0653">Protein transport</keyword>
<comment type="subunit">
    <text evidence="9">Component of the Sec protein translocase complex. Heterotrimer consisting of SecY, SecE and SecG subunits. The heterotrimers can form oligomers, although 1 heterotrimer is thought to be able to translocate proteins. Interacts with the ribosome. Interacts with SecDF, and other proteins may be involved. Interacts with SecA.</text>
</comment>
<keyword evidence="2 9" id="KW-0813">Transport</keyword>
<feature type="transmembrane region" description="Helical" evidence="9">
    <location>
        <begin position="32"/>
        <end position="51"/>
    </location>
</feature>
<dbReference type="PANTHER" id="PTHR33910">
    <property type="entry name" value="PROTEIN TRANSLOCASE SUBUNIT SECE"/>
    <property type="match status" value="1"/>
</dbReference>
<sequence length="60" mass="7150">MGRIIAYFREARAELARVTWPSREEIIQSTEAILLFTLFSMTILWVYDLVFGQLMRLIIR</sequence>
<keyword evidence="6 9" id="KW-1133">Transmembrane helix</keyword>
<dbReference type="Pfam" id="PF00584">
    <property type="entry name" value="SecE"/>
    <property type="match status" value="1"/>
</dbReference>
<keyword evidence="4 9" id="KW-0812">Transmembrane</keyword>
<dbReference type="EMBL" id="CP002630">
    <property type="protein sequence ID" value="AEB11192.1"/>
    <property type="molecule type" value="Genomic_DNA"/>
</dbReference>
<dbReference type="GO" id="GO:0008320">
    <property type="term" value="F:protein transmembrane transporter activity"/>
    <property type="evidence" value="ECO:0007669"/>
    <property type="project" value="UniProtKB-UniRule"/>
</dbReference>
<dbReference type="Gene3D" id="1.20.5.1030">
    <property type="entry name" value="Preprotein translocase secy subunit"/>
    <property type="match status" value="1"/>
</dbReference>
<dbReference type="PROSITE" id="PS01067">
    <property type="entry name" value="SECE_SEC61G"/>
    <property type="match status" value="1"/>
</dbReference>
<dbReference type="GO" id="GO:0005886">
    <property type="term" value="C:plasma membrane"/>
    <property type="evidence" value="ECO:0007669"/>
    <property type="project" value="UniProtKB-SubCell"/>
</dbReference>
<dbReference type="InterPro" id="IPR038379">
    <property type="entry name" value="SecE_sf"/>
</dbReference>
<dbReference type="PRINTS" id="PR01650">
    <property type="entry name" value="SECETRNLCASE"/>
</dbReference>
<dbReference type="GO" id="GO:0009306">
    <property type="term" value="P:protein secretion"/>
    <property type="evidence" value="ECO:0007669"/>
    <property type="project" value="UniProtKB-UniRule"/>
</dbReference>
<dbReference type="Proteomes" id="UP000007030">
    <property type="component" value="Chromosome"/>
</dbReference>